<dbReference type="EMBL" id="CM055734">
    <property type="protein sequence ID" value="KAJ8008936.1"/>
    <property type="molecule type" value="Genomic_DNA"/>
</dbReference>
<gene>
    <name evidence="1" type="ORF">DPEC_G00083590</name>
</gene>
<comment type="caution">
    <text evidence="1">The sequence shown here is derived from an EMBL/GenBank/DDBJ whole genome shotgun (WGS) entry which is preliminary data.</text>
</comment>
<reference evidence="1" key="1">
    <citation type="submission" date="2021-05" db="EMBL/GenBank/DDBJ databases">
        <authorList>
            <person name="Pan Q."/>
            <person name="Jouanno E."/>
            <person name="Zahm M."/>
            <person name="Klopp C."/>
            <person name="Cabau C."/>
            <person name="Louis A."/>
            <person name="Berthelot C."/>
            <person name="Parey E."/>
            <person name="Roest Crollius H."/>
            <person name="Montfort J."/>
            <person name="Robinson-Rechavi M."/>
            <person name="Bouchez O."/>
            <person name="Lampietro C."/>
            <person name="Lopez Roques C."/>
            <person name="Donnadieu C."/>
            <person name="Postlethwait J."/>
            <person name="Bobe J."/>
            <person name="Dillon D."/>
            <person name="Chandos A."/>
            <person name="von Hippel F."/>
            <person name="Guiguen Y."/>
        </authorList>
    </citation>
    <scope>NUCLEOTIDE SEQUENCE</scope>
    <source>
        <strain evidence="1">YG-Jan2019</strain>
    </source>
</reference>
<keyword evidence="2" id="KW-1185">Reference proteome</keyword>
<proteinExistence type="predicted"/>
<name>A0ACC2GZ22_DALPE</name>
<dbReference type="Proteomes" id="UP001157502">
    <property type="component" value="Chromosome 7"/>
</dbReference>
<evidence type="ECO:0000313" key="1">
    <source>
        <dbReference type="EMBL" id="KAJ8008936.1"/>
    </source>
</evidence>
<organism evidence="1 2">
    <name type="scientific">Dallia pectoralis</name>
    <name type="common">Alaska blackfish</name>
    <dbReference type="NCBI Taxonomy" id="75939"/>
    <lineage>
        <taxon>Eukaryota</taxon>
        <taxon>Metazoa</taxon>
        <taxon>Chordata</taxon>
        <taxon>Craniata</taxon>
        <taxon>Vertebrata</taxon>
        <taxon>Euteleostomi</taxon>
        <taxon>Actinopterygii</taxon>
        <taxon>Neopterygii</taxon>
        <taxon>Teleostei</taxon>
        <taxon>Protacanthopterygii</taxon>
        <taxon>Esociformes</taxon>
        <taxon>Umbridae</taxon>
        <taxon>Dallia</taxon>
    </lineage>
</organism>
<accession>A0ACC2GZ22</accession>
<sequence length="97" mass="9916">MGNGTTGVDRTSNSVALVGPDGLPSPVAPAGVELKQYVRNPPAAGGGAGALGGGFSLCSVLNGNVFPSEYHRWGNEQRGVWVVYESHSSSSIQLLCT</sequence>
<evidence type="ECO:0000313" key="2">
    <source>
        <dbReference type="Proteomes" id="UP001157502"/>
    </source>
</evidence>
<protein>
    <submittedName>
        <fullName evidence="1">Uncharacterized protein</fullName>
    </submittedName>
</protein>